<feature type="domain" description="PLD phosphodiesterase" evidence="1">
    <location>
        <begin position="128"/>
        <end position="155"/>
    </location>
</feature>
<keyword evidence="3" id="KW-1185">Reference proteome</keyword>
<name>A0A1E8CKJ4_9GAMM</name>
<gene>
    <name evidence="2" type="ORF">PHACT_07385</name>
</gene>
<evidence type="ECO:0000259" key="1">
    <source>
        <dbReference type="PROSITE" id="PS50035"/>
    </source>
</evidence>
<dbReference type="Proteomes" id="UP000175669">
    <property type="component" value="Unassembled WGS sequence"/>
</dbReference>
<dbReference type="PANTHER" id="PTHR21248">
    <property type="entry name" value="CARDIOLIPIN SYNTHASE"/>
    <property type="match status" value="1"/>
</dbReference>
<dbReference type="EMBL" id="MASR01000001">
    <property type="protein sequence ID" value="OFE12980.1"/>
    <property type="molecule type" value="Genomic_DNA"/>
</dbReference>
<comment type="caution">
    <text evidence="2">The sequence shown here is derived from an EMBL/GenBank/DDBJ whole genome shotgun (WGS) entry which is preliminary data.</text>
</comment>
<dbReference type="PANTHER" id="PTHR21248:SF22">
    <property type="entry name" value="PHOSPHOLIPASE D"/>
    <property type="match status" value="1"/>
</dbReference>
<evidence type="ECO:0000313" key="2">
    <source>
        <dbReference type="EMBL" id="OFE12980.1"/>
    </source>
</evidence>
<dbReference type="PROSITE" id="PS50035">
    <property type="entry name" value="PLD"/>
    <property type="match status" value="2"/>
</dbReference>
<dbReference type="PIRSF" id="PIRSF000850">
    <property type="entry name" value="Phospholipase_D_PSS"/>
    <property type="match status" value="1"/>
</dbReference>
<accession>A0A1E8CKJ4</accession>
<dbReference type="AlphaFoldDB" id="A0A1E8CKJ4"/>
<dbReference type="STRING" id="1524254.PHACT_07385"/>
<dbReference type="GO" id="GO:0030572">
    <property type="term" value="F:phosphatidyltransferase activity"/>
    <property type="evidence" value="ECO:0007669"/>
    <property type="project" value="UniProtKB-ARBA"/>
</dbReference>
<sequence length="395" mass="44578">MNHTSAASESTPIDYQEALERTLGVPFTAGNQVKILRNGIEIFPSMLEAIRQAHSTIEFLTFIYWTGDIAQEFAEALSERARAGVQVRVILDAVGAAKMSNEWLDSMNAAGVDIAWFRPPVRWKIWEVDNRTHRKVLVCDDKVAFTGGVGISKEWEGDTRNSDEWRDTHFRIEGPAVNGVRAAFTDNWVETDRSVRDEVEQMLHAKPRDTVGSCRIQAIKTSAAVNWSPIATMFHVLLTLARRKVRIATAYFVPDPGMVRLLKETAERGVDIEILIPGPHHDERVAQLAQEDEYIPLLQAGVRMWAYQPSMMHTKTVIIDDAVACIGSANFNQRSMSKDDELALLLIDDTTVRELDGHFDEDCARATELTTEHLHRRGPLRKLLAKFVGLFRQQM</sequence>
<dbReference type="GO" id="GO:0032049">
    <property type="term" value="P:cardiolipin biosynthetic process"/>
    <property type="evidence" value="ECO:0007669"/>
    <property type="project" value="UniProtKB-ARBA"/>
</dbReference>
<proteinExistence type="predicted"/>
<dbReference type="Gene3D" id="3.30.870.10">
    <property type="entry name" value="Endonuclease Chain A"/>
    <property type="match status" value="2"/>
</dbReference>
<feature type="domain" description="PLD phosphodiesterase" evidence="1">
    <location>
        <begin position="308"/>
        <end position="335"/>
    </location>
</feature>
<dbReference type="InterPro" id="IPR025202">
    <property type="entry name" value="PLD-like_dom"/>
</dbReference>
<dbReference type="OrthoDB" id="9762009at2"/>
<dbReference type="Pfam" id="PF13091">
    <property type="entry name" value="PLDc_2"/>
    <property type="match status" value="2"/>
</dbReference>
<reference evidence="3" key="1">
    <citation type="submission" date="2016-07" db="EMBL/GenBank/DDBJ databases">
        <authorList>
            <person name="Florea S."/>
            <person name="Webb J.S."/>
            <person name="Jaromczyk J."/>
            <person name="Schardl C.L."/>
        </authorList>
    </citation>
    <scope>NUCLEOTIDE SEQUENCE [LARGE SCALE GENOMIC DNA]</scope>
    <source>
        <strain evidence="3">KCTC 42131</strain>
    </source>
</reference>
<protein>
    <submittedName>
        <fullName evidence="2">Cardiolipin synthase B</fullName>
    </submittedName>
</protein>
<dbReference type="SMART" id="SM00155">
    <property type="entry name" value="PLDc"/>
    <property type="match status" value="2"/>
</dbReference>
<dbReference type="SUPFAM" id="SSF56024">
    <property type="entry name" value="Phospholipase D/nuclease"/>
    <property type="match status" value="2"/>
</dbReference>
<organism evidence="2 3">
    <name type="scientific">Pseudohongiella acticola</name>
    <dbReference type="NCBI Taxonomy" id="1524254"/>
    <lineage>
        <taxon>Bacteria</taxon>
        <taxon>Pseudomonadati</taxon>
        <taxon>Pseudomonadota</taxon>
        <taxon>Gammaproteobacteria</taxon>
        <taxon>Pseudomonadales</taxon>
        <taxon>Pseudohongiellaceae</taxon>
        <taxon>Pseudohongiella</taxon>
    </lineage>
</organism>
<dbReference type="CDD" id="cd09110">
    <property type="entry name" value="PLDc_CLS_1"/>
    <property type="match status" value="1"/>
</dbReference>
<dbReference type="InterPro" id="IPR001736">
    <property type="entry name" value="PLipase_D/transphosphatidylase"/>
</dbReference>
<evidence type="ECO:0000313" key="3">
    <source>
        <dbReference type="Proteomes" id="UP000175669"/>
    </source>
</evidence>
<dbReference type="RefSeq" id="WP_070116589.1">
    <property type="nucleotide sequence ID" value="NZ_MASR01000001.1"/>
</dbReference>
<dbReference type="CDD" id="cd09159">
    <property type="entry name" value="PLDc_ybhO_like_2"/>
    <property type="match status" value="1"/>
</dbReference>